<sequence length="58" mass="6097">MAEGIVGLLISKLGAVLATDAARLLGGSQLLKKASALRGLFSEIHDVKDELEGMQTFL</sequence>
<evidence type="ECO:0000313" key="2">
    <source>
        <dbReference type="EnsemblPlants" id="OB10G12520.1"/>
    </source>
</evidence>
<keyword evidence="3" id="KW-1185">Reference proteome</keyword>
<name>J3N154_ORYBR</name>
<feature type="signal peptide" evidence="1">
    <location>
        <begin position="1"/>
        <end position="18"/>
    </location>
</feature>
<reference evidence="2" key="2">
    <citation type="submission" date="2013-04" db="UniProtKB">
        <authorList>
            <consortium name="EnsemblPlants"/>
        </authorList>
    </citation>
    <scope>IDENTIFICATION</scope>
</reference>
<accession>J3N154</accession>
<feature type="chain" id="PRO_5003775465" description="Rx N-terminal domain-containing protein" evidence="1">
    <location>
        <begin position="19"/>
        <end position="58"/>
    </location>
</feature>
<dbReference type="Gramene" id="OB10G12520.1">
    <property type="protein sequence ID" value="OB10G12520.1"/>
    <property type="gene ID" value="OB10G12520"/>
</dbReference>
<dbReference type="HOGENOM" id="CLU_2982240_0_0_1"/>
<evidence type="ECO:0000313" key="3">
    <source>
        <dbReference type="Proteomes" id="UP000006038"/>
    </source>
</evidence>
<evidence type="ECO:0008006" key="4">
    <source>
        <dbReference type="Google" id="ProtNLM"/>
    </source>
</evidence>
<proteinExistence type="predicted"/>
<dbReference type="EnsemblPlants" id="OB10G12520.1">
    <property type="protein sequence ID" value="OB10G12520.1"/>
    <property type="gene ID" value="OB10G12520"/>
</dbReference>
<protein>
    <recommendedName>
        <fullName evidence="4">Rx N-terminal domain-containing protein</fullName>
    </recommendedName>
</protein>
<reference evidence="2" key="1">
    <citation type="journal article" date="2013" name="Nat. Commun.">
        <title>Whole-genome sequencing of Oryza brachyantha reveals mechanisms underlying Oryza genome evolution.</title>
        <authorList>
            <person name="Chen J."/>
            <person name="Huang Q."/>
            <person name="Gao D."/>
            <person name="Wang J."/>
            <person name="Lang Y."/>
            <person name="Liu T."/>
            <person name="Li B."/>
            <person name="Bai Z."/>
            <person name="Luis Goicoechea J."/>
            <person name="Liang C."/>
            <person name="Chen C."/>
            <person name="Zhang W."/>
            <person name="Sun S."/>
            <person name="Liao Y."/>
            <person name="Zhang X."/>
            <person name="Yang L."/>
            <person name="Song C."/>
            <person name="Wang M."/>
            <person name="Shi J."/>
            <person name="Liu G."/>
            <person name="Liu J."/>
            <person name="Zhou H."/>
            <person name="Zhou W."/>
            <person name="Yu Q."/>
            <person name="An N."/>
            <person name="Chen Y."/>
            <person name="Cai Q."/>
            <person name="Wang B."/>
            <person name="Liu B."/>
            <person name="Min J."/>
            <person name="Huang Y."/>
            <person name="Wu H."/>
            <person name="Li Z."/>
            <person name="Zhang Y."/>
            <person name="Yin Y."/>
            <person name="Song W."/>
            <person name="Jiang J."/>
            <person name="Jackson S.A."/>
            <person name="Wing R.A."/>
            <person name="Wang J."/>
            <person name="Chen M."/>
        </authorList>
    </citation>
    <scope>NUCLEOTIDE SEQUENCE [LARGE SCALE GENOMIC DNA]</scope>
    <source>
        <strain evidence="2">cv. IRGC 101232</strain>
    </source>
</reference>
<dbReference type="Proteomes" id="UP000006038">
    <property type="component" value="Chromosome 10"/>
</dbReference>
<keyword evidence="1" id="KW-0732">Signal</keyword>
<evidence type="ECO:0000256" key="1">
    <source>
        <dbReference type="SAM" id="SignalP"/>
    </source>
</evidence>
<organism evidence="2">
    <name type="scientific">Oryza brachyantha</name>
    <name type="common">malo sina</name>
    <dbReference type="NCBI Taxonomy" id="4533"/>
    <lineage>
        <taxon>Eukaryota</taxon>
        <taxon>Viridiplantae</taxon>
        <taxon>Streptophyta</taxon>
        <taxon>Embryophyta</taxon>
        <taxon>Tracheophyta</taxon>
        <taxon>Spermatophyta</taxon>
        <taxon>Magnoliopsida</taxon>
        <taxon>Liliopsida</taxon>
        <taxon>Poales</taxon>
        <taxon>Poaceae</taxon>
        <taxon>BOP clade</taxon>
        <taxon>Oryzoideae</taxon>
        <taxon>Oryzeae</taxon>
        <taxon>Oryzinae</taxon>
        <taxon>Oryza</taxon>
    </lineage>
</organism>
<dbReference type="AlphaFoldDB" id="J3N154"/>